<sequence>MNRNAVLCGVIAAVSMLMTSEGLAKTQALSDAQVKKEIIAESIANYPGPCACPYNQARNGSACGKRSAWSRAGGYSPICYADEVTKEMIKTWRERQR</sequence>
<organism evidence="2 3">
    <name type="scientific">Kosakonia oryzendophytica</name>
    <dbReference type="NCBI Taxonomy" id="1005665"/>
    <lineage>
        <taxon>Bacteria</taxon>
        <taxon>Pseudomonadati</taxon>
        <taxon>Pseudomonadota</taxon>
        <taxon>Gammaproteobacteria</taxon>
        <taxon>Enterobacterales</taxon>
        <taxon>Enterobacteriaceae</taxon>
        <taxon>Kosakonia</taxon>
    </lineage>
</organism>
<dbReference type="OrthoDB" id="5525214at2"/>
<dbReference type="AlphaFoldDB" id="A0A1C4BNA3"/>
<evidence type="ECO:0000313" key="2">
    <source>
        <dbReference type="EMBL" id="SCC08283.1"/>
    </source>
</evidence>
<dbReference type="EMBL" id="FMAY01000005">
    <property type="protein sequence ID" value="SCC08283.1"/>
    <property type="molecule type" value="Genomic_DNA"/>
</dbReference>
<accession>A0A1C4BNA3</accession>
<keyword evidence="3" id="KW-1185">Reference proteome</keyword>
<reference evidence="3" key="1">
    <citation type="submission" date="2016-08" db="EMBL/GenBank/DDBJ databases">
        <authorList>
            <person name="Varghese N."/>
            <person name="Submissions Spin"/>
        </authorList>
    </citation>
    <scope>NUCLEOTIDE SEQUENCE [LARGE SCALE GENOMIC DNA]</scope>
    <source>
        <strain evidence="3">REICA_082</strain>
    </source>
</reference>
<feature type="chain" id="PRO_5008689401" evidence="1">
    <location>
        <begin position="25"/>
        <end position="97"/>
    </location>
</feature>
<name>A0A1C4BNA3_9ENTR</name>
<dbReference type="RefSeq" id="WP_088237585.1">
    <property type="nucleotide sequence ID" value="NZ_FMAY01000005.1"/>
</dbReference>
<proteinExistence type="predicted"/>
<evidence type="ECO:0000313" key="3">
    <source>
        <dbReference type="Proteomes" id="UP000198975"/>
    </source>
</evidence>
<gene>
    <name evidence="2" type="ORF">GA0061071_105195</name>
</gene>
<feature type="signal peptide" evidence="1">
    <location>
        <begin position="1"/>
        <end position="24"/>
    </location>
</feature>
<keyword evidence="1" id="KW-0732">Signal</keyword>
<dbReference type="Proteomes" id="UP000198975">
    <property type="component" value="Unassembled WGS sequence"/>
</dbReference>
<evidence type="ECO:0000256" key="1">
    <source>
        <dbReference type="SAM" id="SignalP"/>
    </source>
</evidence>
<protein>
    <submittedName>
        <fullName evidence="2">Uncharacterized protein</fullName>
    </submittedName>
</protein>